<organism evidence="12 13">
    <name type="scientific">Actinoplanes auranticolor</name>
    <dbReference type="NCBI Taxonomy" id="47988"/>
    <lineage>
        <taxon>Bacteria</taxon>
        <taxon>Bacillati</taxon>
        <taxon>Actinomycetota</taxon>
        <taxon>Actinomycetes</taxon>
        <taxon>Micromonosporales</taxon>
        <taxon>Micromonosporaceae</taxon>
        <taxon>Actinoplanes</taxon>
    </lineage>
</organism>
<dbReference type="InterPro" id="IPR000700">
    <property type="entry name" value="PAS-assoc_C"/>
</dbReference>
<feature type="domain" description="Response regulatory" evidence="10">
    <location>
        <begin position="3"/>
        <end position="118"/>
    </location>
</feature>
<evidence type="ECO:0000313" key="13">
    <source>
        <dbReference type="Proteomes" id="UP000681340"/>
    </source>
</evidence>
<dbReference type="InterPro" id="IPR036890">
    <property type="entry name" value="HATPase_C_sf"/>
</dbReference>
<evidence type="ECO:0000256" key="3">
    <source>
        <dbReference type="ARBA" id="ARBA00012438"/>
    </source>
</evidence>
<dbReference type="InterPro" id="IPR036097">
    <property type="entry name" value="HisK_dim/P_sf"/>
</dbReference>
<keyword evidence="13" id="KW-1185">Reference proteome</keyword>
<dbReference type="FunFam" id="3.30.565.10:FF:000006">
    <property type="entry name" value="Sensor histidine kinase WalK"/>
    <property type="match status" value="1"/>
</dbReference>
<dbReference type="InterPro" id="IPR003661">
    <property type="entry name" value="HisK_dim/P_dom"/>
</dbReference>
<dbReference type="PANTHER" id="PTHR43547">
    <property type="entry name" value="TWO-COMPONENT HISTIDINE KINASE"/>
    <property type="match status" value="1"/>
</dbReference>
<dbReference type="PROSITE" id="PS50110">
    <property type="entry name" value="RESPONSE_REGULATORY"/>
    <property type="match status" value="1"/>
</dbReference>
<evidence type="ECO:0000256" key="5">
    <source>
        <dbReference type="ARBA" id="ARBA00022679"/>
    </source>
</evidence>
<dbReference type="InterPro" id="IPR003018">
    <property type="entry name" value="GAF"/>
</dbReference>
<dbReference type="PANTHER" id="PTHR43547:SF2">
    <property type="entry name" value="HYBRID SIGNAL TRANSDUCTION HISTIDINE KINASE C"/>
    <property type="match status" value="1"/>
</dbReference>
<evidence type="ECO:0000256" key="4">
    <source>
        <dbReference type="ARBA" id="ARBA00022553"/>
    </source>
</evidence>
<dbReference type="Pfam" id="PF02518">
    <property type="entry name" value="HATPase_c"/>
    <property type="match status" value="1"/>
</dbReference>
<dbReference type="InterPro" id="IPR004358">
    <property type="entry name" value="Sig_transdc_His_kin-like_C"/>
</dbReference>
<evidence type="ECO:0000256" key="6">
    <source>
        <dbReference type="ARBA" id="ARBA00022777"/>
    </source>
</evidence>
<dbReference type="Gene3D" id="1.10.287.130">
    <property type="match status" value="1"/>
</dbReference>
<dbReference type="InterPro" id="IPR000014">
    <property type="entry name" value="PAS"/>
</dbReference>
<evidence type="ECO:0000259" key="9">
    <source>
        <dbReference type="PROSITE" id="PS50109"/>
    </source>
</evidence>
<name>A0A919SYB0_9ACTN</name>
<proteinExistence type="predicted"/>
<evidence type="ECO:0000256" key="1">
    <source>
        <dbReference type="ARBA" id="ARBA00000085"/>
    </source>
</evidence>
<comment type="subcellular location">
    <subcellularLocation>
        <location evidence="2">Cell membrane</location>
    </subcellularLocation>
</comment>
<dbReference type="SUPFAM" id="SSF55785">
    <property type="entry name" value="PYP-like sensor domain (PAS domain)"/>
    <property type="match status" value="1"/>
</dbReference>
<dbReference type="CDD" id="cd00130">
    <property type="entry name" value="PAS"/>
    <property type="match status" value="1"/>
</dbReference>
<feature type="domain" description="PAC" evidence="11">
    <location>
        <begin position="218"/>
        <end position="270"/>
    </location>
</feature>
<reference evidence="12" key="1">
    <citation type="submission" date="2021-03" db="EMBL/GenBank/DDBJ databases">
        <title>Whole genome shotgun sequence of Actinoplanes auranticolor NBRC 12245.</title>
        <authorList>
            <person name="Komaki H."/>
            <person name="Tamura T."/>
        </authorList>
    </citation>
    <scope>NUCLEOTIDE SEQUENCE</scope>
    <source>
        <strain evidence="12">NBRC 12245</strain>
    </source>
</reference>
<dbReference type="Gene3D" id="3.30.450.40">
    <property type="match status" value="1"/>
</dbReference>
<dbReference type="PRINTS" id="PR00344">
    <property type="entry name" value="BCTRLSENSOR"/>
</dbReference>
<protein>
    <recommendedName>
        <fullName evidence="3">histidine kinase</fullName>
        <ecNumber evidence="3">2.7.13.3</ecNumber>
    </recommendedName>
</protein>
<comment type="catalytic activity">
    <reaction evidence="1">
        <text>ATP + protein L-histidine = ADP + protein N-phospho-L-histidine.</text>
        <dbReference type="EC" id="2.7.13.3"/>
    </reaction>
</comment>
<evidence type="ECO:0000313" key="12">
    <source>
        <dbReference type="EMBL" id="GIM79373.1"/>
    </source>
</evidence>
<dbReference type="Gene3D" id="3.40.50.2300">
    <property type="match status" value="1"/>
</dbReference>
<evidence type="ECO:0000256" key="2">
    <source>
        <dbReference type="ARBA" id="ARBA00004236"/>
    </source>
</evidence>
<dbReference type="SMART" id="SM00065">
    <property type="entry name" value="GAF"/>
    <property type="match status" value="1"/>
</dbReference>
<dbReference type="Pfam" id="PF00512">
    <property type="entry name" value="HisKA"/>
    <property type="match status" value="1"/>
</dbReference>
<evidence type="ECO:0000256" key="7">
    <source>
        <dbReference type="ARBA" id="ARBA00023012"/>
    </source>
</evidence>
<dbReference type="Pfam" id="PF13185">
    <property type="entry name" value="GAF_2"/>
    <property type="match status" value="1"/>
</dbReference>
<dbReference type="GO" id="GO:0000155">
    <property type="term" value="F:phosphorelay sensor kinase activity"/>
    <property type="evidence" value="ECO:0007669"/>
    <property type="project" value="InterPro"/>
</dbReference>
<dbReference type="SMART" id="SM00387">
    <property type="entry name" value="HATPase_c"/>
    <property type="match status" value="1"/>
</dbReference>
<dbReference type="Proteomes" id="UP000681340">
    <property type="component" value="Unassembled WGS sequence"/>
</dbReference>
<dbReference type="InterPro" id="IPR013656">
    <property type="entry name" value="PAS_4"/>
</dbReference>
<dbReference type="InterPro" id="IPR001789">
    <property type="entry name" value="Sig_transdc_resp-reg_receiver"/>
</dbReference>
<dbReference type="RefSeq" id="WP_212994339.1">
    <property type="nucleotide sequence ID" value="NZ_BAABEA010000006.1"/>
</dbReference>
<gene>
    <name evidence="12" type="ORF">Aau02nite_85480</name>
</gene>
<dbReference type="InterPro" id="IPR035965">
    <property type="entry name" value="PAS-like_dom_sf"/>
</dbReference>
<dbReference type="SUPFAM" id="SSF55874">
    <property type="entry name" value="ATPase domain of HSP90 chaperone/DNA topoisomerase II/histidine kinase"/>
    <property type="match status" value="1"/>
</dbReference>
<keyword evidence="7" id="KW-0902">Two-component regulatory system</keyword>
<dbReference type="NCBIfam" id="TIGR00229">
    <property type="entry name" value="sensory_box"/>
    <property type="match status" value="1"/>
</dbReference>
<dbReference type="Pfam" id="PF00072">
    <property type="entry name" value="Response_reg"/>
    <property type="match status" value="1"/>
</dbReference>
<dbReference type="PROSITE" id="PS50109">
    <property type="entry name" value="HIS_KIN"/>
    <property type="match status" value="1"/>
</dbReference>
<evidence type="ECO:0000256" key="8">
    <source>
        <dbReference type="PROSITE-ProRule" id="PRU00169"/>
    </source>
</evidence>
<dbReference type="Gene3D" id="3.30.565.10">
    <property type="entry name" value="Histidine kinase-like ATPase, C-terminal domain"/>
    <property type="match status" value="1"/>
</dbReference>
<evidence type="ECO:0000259" key="11">
    <source>
        <dbReference type="PROSITE" id="PS50113"/>
    </source>
</evidence>
<dbReference type="EMBL" id="BOQL01000081">
    <property type="protein sequence ID" value="GIM79373.1"/>
    <property type="molecule type" value="Genomic_DNA"/>
</dbReference>
<dbReference type="SUPFAM" id="SSF52172">
    <property type="entry name" value="CheY-like"/>
    <property type="match status" value="1"/>
</dbReference>
<feature type="domain" description="Histidine kinase" evidence="9">
    <location>
        <begin position="444"/>
        <end position="662"/>
    </location>
</feature>
<keyword evidence="6" id="KW-0418">Kinase</keyword>
<sequence>MALVMLAEDNLDHQRIVAEVVRRLGHDVTVVGDGRAGLAAVAARRPDLVVTDVDMPHLDGVQLCRTLRADPELADIPIMLLTGYLPPSDPRLASVGATTVMTKPFSVQELTSVLRRQLGEQATPATGRHQAKSPATEAALMEALLDGLDVGVVTCDADGRLLVLSPGLRELFCGGDDSGEPVPVEEWTRQSRLRHPDGTLLRTAELPLLRALAGEDVRRAQLLAGDADGQEHRLSINARPIRDAAGTVTGAVAAVHDVTAEHRAQRFQDCTTEVLDVLSRSPDAMTLGDGILRAVGTAVGWPYLRLWLVDPAGDVLRPAAVFLAGDAVPMPLPDSMARGEGLAGLCWQRGDLLWVPDVHAPDSPLLPQVVAASKYRAAGAVPLRSGEQVTGVLTFFSWSPQEPEPALAVLLRGIAGTIGAYLERRRAEELAAHLAAATDEYIALVGHELRTPLTSISAYTDLIAESPDSTTIGEVRNLIEVIERNNGRLHTLIERLLDLAALESGHARLARVAVDLTEVTAAGVEAITPAAREHRITVDVHAPAGLTVPGDPDRLRQVVDSLLSNAVKFSPAGSTVTVTLAADGDLAVLTIADTGAGIPADDLPGMFRGLYRGRNAHQAGIPGAGLGLTLSRVLVERHHGTITLAANRPTGTTVIVRIPRAQ</sequence>
<dbReference type="PROSITE" id="PS50113">
    <property type="entry name" value="PAC"/>
    <property type="match status" value="1"/>
</dbReference>
<dbReference type="InterPro" id="IPR005467">
    <property type="entry name" value="His_kinase_dom"/>
</dbReference>
<keyword evidence="4 8" id="KW-0597">Phosphoprotein</keyword>
<dbReference type="CDD" id="cd17546">
    <property type="entry name" value="REC_hyHK_CKI1_RcsC-like"/>
    <property type="match status" value="1"/>
</dbReference>
<dbReference type="SMART" id="SM00448">
    <property type="entry name" value="REC"/>
    <property type="match status" value="1"/>
</dbReference>
<comment type="caution">
    <text evidence="12">The sequence shown here is derived from an EMBL/GenBank/DDBJ whole genome shotgun (WGS) entry which is preliminary data.</text>
</comment>
<evidence type="ECO:0000259" key="10">
    <source>
        <dbReference type="PROSITE" id="PS50110"/>
    </source>
</evidence>
<feature type="modified residue" description="4-aspartylphosphate" evidence="8">
    <location>
        <position position="52"/>
    </location>
</feature>
<dbReference type="SMART" id="SM00388">
    <property type="entry name" value="HisKA"/>
    <property type="match status" value="1"/>
</dbReference>
<dbReference type="CDD" id="cd00082">
    <property type="entry name" value="HisKA"/>
    <property type="match status" value="1"/>
</dbReference>
<dbReference type="InterPro" id="IPR011006">
    <property type="entry name" value="CheY-like_superfamily"/>
</dbReference>
<dbReference type="Gene3D" id="3.30.450.20">
    <property type="entry name" value="PAS domain"/>
    <property type="match status" value="1"/>
</dbReference>
<dbReference type="InterPro" id="IPR003594">
    <property type="entry name" value="HATPase_dom"/>
</dbReference>
<dbReference type="SUPFAM" id="SSF55781">
    <property type="entry name" value="GAF domain-like"/>
    <property type="match status" value="1"/>
</dbReference>
<dbReference type="SUPFAM" id="SSF47384">
    <property type="entry name" value="Homodimeric domain of signal transducing histidine kinase"/>
    <property type="match status" value="1"/>
</dbReference>
<dbReference type="Pfam" id="PF08448">
    <property type="entry name" value="PAS_4"/>
    <property type="match status" value="1"/>
</dbReference>
<dbReference type="AlphaFoldDB" id="A0A919SYB0"/>
<accession>A0A919SYB0</accession>
<dbReference type="InterPro" id="IPR029016">
    <property type="entry name" value="GAF-like_dom_sf"/>
</dbReference>
<dbReference type="GO" id="GO:0005886">
    <property type="term" value="C:plasma membrane"/>
    <property type="evidence" value="ECO:0007669"/>
    <property type="project" value="UniProtKB-SubCell"/>
</dbReference>
<keyword evidence="5" id="KW-0808">Transferase</keyword>
<dbReference type="EC" id="2.7.13.3" evidence="3"/>